<reference evidence="1 2" key="1">
    <citation type="submission" date="2015-01" db="EMBL/GenBank/DDBJ databases">
        <title>Evolution of Trichinella species and genotypes.</title>
        <authorList>
            <person name="Korhonen P.K."/>
            <person name="Edoardo P."/>
            <person name="Giuseppe L.R."/>
            <person name="Gasser R.B."/>
        </authorList>
    </citation>
    <scope>NUCLEOTIDE SEQUENCE [LARGE SCALE GENOMIC DNA]</scope>
    <source>
        <strain evidence="1">ISS176</strain>
    </source>
</reference>
<proteinExistence type="predicted"/>
<comment type="caution">
    <text evidence="1">The sequence shown here is derived from an EMBL/GenBank/DDBJ whole genome shotgun (WGS) entry which is preliminary data.</text>
</comment>
<dbReference type="AlphaFoldDB" id="A0A0V1GJW1"/>
<name>A0A0V1GJW1_TRIPS</name>
<evidence type="ECO:0000313" key="1">
    <source>
        <dbReference type="EMBL" id="KRY98432.1"/>
    </source>
</evidence>
<dbReference type="Proteomes" id="UP000054826">
    <property type="component" value="Unassembled WGS sequence"/>
</dbReference>
<organism evidence="1 2">
    <name type="scientific">Trichinella pseudospiralis</name>
    <name type="common">Parasitic roundworm</name>
    <dbReference type="NCBI Taxonomy" id="6337"/>
    <lineage>
        <taxon>Eukaryota</taxon>
        <taxon>Metazoa</taxon>
        <taxon>Ecdysozoa</taxon>
        <taxon>Nematoda</taxon>
        <taxon>Enoplea</taxon>
        <taxon>Dorylaimia</taxon>
        <taxon>Trichinellida</taxon>
        <taxon>Trichinellidae</taxon>
        <taxon>Trichinella</taxon>
    </lineage>
</organism>
<accession>A0A0V1GJW1</accession>
<protein>
    <submittedName>
        <fullName evidence="1">Uncharacterized protein</fullName>
    </submittedName>
</protein>
<dbReference type="EMBL" id="JYDV01001985">
    <property type="protein sequence ID" value="KRY98432.1"/>
    <property type="molecule type" value="Genomic_DNA"/>
</dbReference>
<evidence type="ECO:0000313" key="2">
    <source>
        <dbReference type="Proteomes" id="UP000054826"/>
    </source>
</evidence>
<gene>
    <name evidence="1" type="ORF">T4C_9917</name>
</gene>
<sequence length="33" mass="3718">MEKTCSSSFHQEYSVRVPVSEYLGTTCTFVVSD</sequence>